<sequence length="393" mass="40887">MSLAKCCRRPVSPLPHRTMEQLQRRQAAGKLRVRTSGQFRADVARVGLQKAFSRTDVLAAGGCSVSTQASLNIGLGPCDPPIRIQRAELAGVRLQCHGSNNSLTLPLGGGDRPERSGATVLNALLKGASVPFVASGEKQSQFPRQELVIQVDLAGLGMTRLLLPRAISENGIVAINSGEARIWSFHGPLLERLGNAVFTAPGGRGIGLSSPRLHCLGVGSPVFVAGAIGVVTGGGIGHQPHCNRLPGGHALAPGATAAVSADAEHMNPAWLRPCWFGELGAGVMVALAAPVPLLTVEAAATAGVGDHELQAPVLDFSIPRRVRPVLGCVAYKDLLGGRITVRGHAVPTASATSLRLTDHITSALAEKLRDGSFPLVAPFQPLPEKPTLTPVNS</sequence>
<keyword evidence="3" id="KW-1185">Reference proteome</keyword>
<dbReference type="InterPro" id="IPR002708">
    <property type="entry name" value="HcyBio"/>
</dbReference>
<evidence type="ECO:0000313" key="3">
    <source>
        <dbReference type="Proteomes" id="UP000182631"/>
    </source>
</evidence>
<evidence type="ECO:0000259" key="1">
    <source>
        <dbReference type="Pfam" id="PF01837"/>
    </source>
</evidence>
<dbReference type="AlphaFoldDB" id="A0A171DF52"/>
<gene>
    <name evidence="2" type="ORF">FLM9_285</name>
</gene>
<name>A0A171DF52_9SYNE</name>
<dbReference type="Pfam" id="PF01837">
    <property type="entry name" value="HcyBio"/>
    <property type="match status" value="1"/>
</dbReference>
<accession>A0A171DF52</accession>
<dbReference type="EMBL" id="FITM01000030">
    <property type="protein sequence ID" value="SAY38427.1"/>
    <property type="molecule type" value="Genomic_DNA"/>
</dbReference>
<proteinExistence type="predicted"/>
<dbReference type="OrthoDB" id="9765041at2"/>
<evidence type="ECO:0000313" key="2">
    <source>
        <dbReference type="EMBL" id="SAY38427.1"/>
    </source>
</evidence>
<dbReference type="Proteomes" id="UP000182631">
    <property type="component" value="Unassembled WGS sequence"/>
</dbReference>
<feature type="domain" description="Homocysteine biosynthesis enzyme sulfur-incorporation" evidence="1">
    <location>
        <begin position="33"/>
        <end position="375"/>
    </location>
</feature>
<protein>
    <submittedName>
        <fullName evidence="2">Ferredoxin</fullName>
    </submittedName>
</protein>
<organism evidence="2 3">
    <name type="scientific">Candidatus Synechococcus spongiarum</name>
    <dbReference type="NCBI Taxonomy" id="431041"/>
    <lineage>
        <taxon>Bacteria</taxon>
        <taxon>Bacillati</taxon>
        <taxon>Cyanobacteriota</taxon>
        <taxon>Cyanophyceae</taxon>
        <taxon>Synechococcales</taxon>
        <taxon>Synechococcaceae</taxon>
        <taxon>Synechococcus</taxon>
    </lineage>
</organism>
<reference evidence="3" key="1">
    <citation type="submission" date="2016-02" db="EMBL/GenBank/DDBJ databases">
        <authorList>
            <person name="liu f."/>
        </authorList>
    </citation>
    <scope>NUCLEOTIDE SEQUENCE [LARGE SCALE GENOMIC DNA]</scope>
</reference>